<dbReference type="PRINTS" id="PR01036">
    <property type="entry name" value="TCRTETB"/>
</dbReference>
<feature type="transmembrane region" description="Helical" evidence="7">
    <location>
        <begin position="297"/>
        <end position="320"/>
    </location>
</feature>
<protein>
    <submittedName>
        <fullName evidence="9">Multidrug export protein EmrB</fullName>
    </submittedName>
</protein>
<comment type="subcellular location">
    <subcellularLocation>
        <location evidence="1">Cell membrane</location>
        <topology evidence="1">Multi-pass membrane protein</topology>
    </subcellularLocation>
</comment>
<feature type="domain" description="Major facilitator superfamily (MFS) profile" evidence="8">
    <location>
        <begin position="13"/>
        <end position="452"/>
    </location>
</feature>
<dbReference type="RefSeq" id="WP_086041552.1">
    <property type="nucleotide sequence ID" value="NZ_CBCRZA010000011.1"/>
</dbReference>
<dbReference type="STRING" id="1855823.MCCS_01640"/>
<evidence type="ECO:0000313" key="9">
    <source>
        <dbReference type="EMBL" id="ARQ05835.1"/>
    </source>
</evidence>
<organism evidence="9 10">
    <name type="scientific">Macrococcoides canis</name>
    <dbReference type="NCBI Taxonomy" id="1855823"/>
    <lineage>
        <taxon>Bacteria</taxon>
        <taxon>Bacillati</taxon>
        <taxon>Bacillota</taxon>
        <taxon>Bacilli</taxon>
        <taxon>Bacillales</taxon>
        <taxon>Staphylococcaceae</taxon>
        <taxon>Macrococcoides</taxon>
    </lineage>
</organism>
<feature type="transmembrane region" description="Helical" evidence="7">
    <location>
        <begin position="78"/>
        <end position="102"/>
    </location>
</feature>
<dbReference type="PANTHER" id="PTHR42718">
    <property type="entry name" value="MAJOR FACILITATOR SUPERFAMILY MULTIDRUG TRANSPORTER MFSC"/>
    <property type="match status" value="1"/>
</dbReference>
<dbReference type="InterPro" id="IPR020846">
    <property type="entry name" value="MFS_dom"/>
</dbReference>
<keyword evidence="4 7" id="KW-0812">Transmembrane</keyword>
<sequence length="454" mass="49642">MEIHTISQRDKLMITVMMFGSFIAVLNQTLLTTALPDIMDAFKLDSSEGQWLTTIFMLVNGIMIPLTAYFTERYTAKNLFLTAIGLFILGSLICFLAPGFYVMLLGRIVQAAGAGILMPLMQVVLFSVYPPERRGAAMGVFGLVIGFAPAIGPTVSGWIVNSYSFRVLFMIIFVISVLIFICGIFTVHNVYEQERIALDKISVVQSTVGFGGLLLGFSRAGQVGFLSTEVIVTLIISVAALSALVNRQLKLKQPLLEFRVFQYKGFMMSMSIIVVMFMIFISNMTILPIFMQRSMGVSPLTSGLAILPGGLLMGLLSPVSGRLYDQFGAKRLAIVGMTLISISLLLFAFMNETPSLVSIIIKFAILMTGNAMIMTPMTSAAINALPRKYITHGTAMNNTIRQISAAIGTAIFITIMNLAVQSGLQMNITYIIMFIFSLFGLVLSLGYPKNEKSV</sequence>
<name>A0A1W7A870_9STAP</name>
<keyword evidence="10" id="KW-1185">Reference proteome</keyword>
<keyword evidence="6 7" id="KW-0472">Membrane</keyword>
<feature type="transmembrane region" description="Helical" evidence="7">
    <location>
        <begin position="428"/>
        <end position="447"/>
    </location>
</feature>
<dbReference type="GeneID" id="35294320"/>
<keyword evidence="5 7" id="KW-1133">Transmembrane helix</keyword>
<feature type="transmembrane region" description="Helical" evidence="7">
    <location>
        <begin position="12"/>
        <end position="31"/>
    </location>
</feature>
<feature type="transmembrane region" description="Helical" evidence="7">
    <location>
        <begin position="266"/>
        <end position="291"/>
    </location>
</feature>
<evidence type="ECO:0000256" key="3">
    <source>
        <dbReference type="ARBA" id="ARBA00022475"/>
    </source>
</evidence>
<dbReference type="GO" id="GO:0022857">
    <property type="term" value="F:transmembrane transporter activity"/>
    <property type="evidence" value="ECO:0007669"/>
    <property type="project" value="InterPro"/>
</dbReference>
<feature type="transmembrane region" description="Helical" evidence="7">
    <location>
        <begin position="165"/>
        <end position="185"/>
    </location>
</feature>
<dbReference type="Proteomes" id="UP000194154">
    <property type="component" value="Chromosome"/>
</dbReference>
<feature type="transmembrane region" description="Helical" evidence="7">
    <location>
        <begin position="332"/>
        <end position="350"/>
    </location>
</feature>
<dbReference type="EMBL" id="CP021059">
    <property type="protein sequence ID" value="ARQ05835.1"/>
    <property type="molecule type" value="Genomic_DNA"/>
</dbReference>
<feature type="transmembrane region" description="Helical" evidence="7">
    <location>
        <begin position="197"/>
        <end position="217"/>
    </location>
</feature>
<dbReference type="SUPFAM" id="SSF103473">
    <property type="entry name" value="MFS general substrate transporter"/>
    <property type="match status" value="1"/>
</dbReference>
<keyword evidence="2" id="KW-0813">Transport</keyword>
<feature type="transmembrane region" description="Helical" evidence="7">
    <location>
        <begin position="223"/>
        <end position="245"/>
    </location>
</feature>
<dbReference type="PANTHER" id="PTHR42718:SF24">
    <property type="entry name" value="MAJOR FACILITATOR SUPERFAMILY (MFS) PROFILE DOMAIN-CONTAINING PROTEIN"/>
    <property type="match status" value="1"/>
</dbReference>
<evidence type="ECO:0000256" key="6">
    <source>
        <dbReference type="ARBA" id="ARBA00023136"/>
    </source>
</evidence>
<evidence type="ECO:0000256" key="2">
    <source>
        <dbReference type="ARBA" id="ARBA00022448"/>
    </source>
</evidence>
<dbReference type="Gene3D" id="1.20.1720.10">
    <property type="entry name" value="Multidrug resistance protein D"/>
    <property type="match status" value="1"/>
</dbReference>
<feature type="transmembrane region" description="Helical" evidence="7">
    <location>
        <begin position="51"/>
        <end position="71"/>
    </location>
</feature>
<evidence type="ECO:0000256" key="5">
    <source>
        <dbReference type="ARBA" id="ARBA00022989"/>
    </source>
</evidence>
<feature type="transmembrane region" description="Helical" evidence="7">
    <location>
        <begin position="403"/>
        <end position="422"/>
    </location>
</feature>
<evidence type="ECO:0000256" key="4">
    <source>
        <dbReference type="ARBA" id="ARBA00022692"/>
    </source>
</evidence>
<dbReference type="OrthoDB" id="9816041at2"/>
<dbReference type="CDD" id="cd17503">
    <property type="entry name" value="MFS_LmrB_MDR_like"/>
    <property type="match status" value="1"/>
</dbReference>
<keyword evidence="3" id="KW-1003">Cell membrane</keyword>
<dbReference type="NCBIfam" id="TIGR00711">
    <property type="entry name" value="efflux_EmrB"/>
    <property type="match status" value="1"/>
</dbReference>
<accession>A0A1W7A870</accession>
<evidence type="ECO:0000256" key="7">
    <source>
        <dbReference type="SAM" id="Phobius"/>
    </source>
</evidence>
<dbReference type="InterPro" id="IPR011701">
    <property type="entry name" value="MFS"/>
</dbReference>
<feature type="transmembrane region" description="Helical" evidence="7">
    <location>
        <begin position="136"/>
        <end position="159"/>
    </location>
</feature>
<dbReference type="GO" id="GO:0005886">
    <property type="term" value="C:plasma membrane"/>
    <property type="evidence" value="ECO:0007669"/>
    <property type="project" value="UniProtKB-SubCell"/>
</dbReference>
<feature type="transmembrane region" description="Helical" evidence="7">
    <location>
        <begin position="108"/>
        <end position="129"/>
    </location>
</feature>
<dbReference type="Pfam" id="PF07690">
    <property type="entry name" value="MFS_1"/>
    <property type="match status" value="1"/>
</dbReference>
<dbReference type="PROSITE" id="PS50850">
    <property type="entry name" value="MFS"/>
    <property type="match status" value="1"/>
</dbReference>
<dbReference type="Gene3D" id="1.20.1250.20">
    <property type="entry name" value="MFS general substrate transporter like domains"/>
    <property type="match status" value="1"/>
</dbReference>
<gene>
    <name evidence="9" type="primary">emrB_1</name>
    <name evidence="9" type="ORF">MCCS_01640</name>
</gene>
<evidence type="ECO:0000259" key="8">
    <source>
        <dbReference type="PROSITE" id="PS50850"/>
    </source>
</evidence>
<evidence type="ECO:0000256" key="1">
    <source>
        <dbReference type="ARBA" id="ARBA00004651"/>
    </source>
</evidence>
<dbReference type="AlphaFoldDB" id="A0A1W7A870"/>
<reference evidence="9 10" key="1">
    <citation type="journal article" date="2017" name="Int. J. Syst. Evol. Microbiol.">
        <title>Macrococcus canis sp. nov., a skin bacterium associated with infections in dogs.</title>
        <authorList>
            <person name="Gobeli Brawand S."/>
            <person name="Cotting K."/>
            <person name="Gomez-Sanz E."/>
            <person name="Collaud A."/>
            <person name="Thomann A."/>
            <person name="Brodard I."/>
            <person name="Rodriguez-Campos S."/>
            <person name="Strauss C."/>
            <person name="Perreten V."/>
        </authorList>
    </citation>
    <scope>NUCLEOTIDE SEQUENCE [LARGE SCALE GENOMIC DNA]</scope>
    <source>
        <strain evidence="9 10">KM45013</strain>
    </source>
</reference>
<dbReference type="InterPro" id="IPR036259">
    <property type="entry name" value="MFS_trans_sf"/>
</dbReference>
<dbReference type="KEGG" id="mcak:MCCS_01640"/>
<feature type="transmembrane region" description="Helical" evidence="7">
    <location>
        <begin position="356"/>
        <end position="382"/>
    </location>
</feature>
<proteinExistence type="predicted"/>
<evidence type="ECO:0000313" key="10">
    <source>
        <dbReference type="Proteomes" id="UP000194154"/>
    </source>
</evidence>
<dbReference type="InterPro" id="IPR004638">
    <property type="entry name" value="EmrB-like"/>
</dbReference>